<keyword evidence="1" id="KW-0732">Signal</keyword>
<dbReference type="AlphaFoldDB" id="A0A401HA39"/>
<dbReference type="SUPFAM" id="SSF53850">
    <property type="entry name" value="Periplasmic binding protein-like II"/>
    <property type="match status" value="1"/>
</dbReference>
<proteinExistence type="predicted"/>
<evidence type="ECO:0000313" key="4">
    <source>
        <dbReference type="Proteomes" id="UP000291213"/>
    </source>
</evidence>
<dbReference type="EMBL" id="BDMD01000047">
    <property type="protein sequence ID" value="GBF09189.1"/>
    <property type="molecule type" value="Genomic_DNA"/>
</dbReference>
<gene>
    <name evidence="3" type="ORF">apy_09140</name>
</gene>
<evidence type="ECO:0000313" key="3">
    <source>
        <dbReference type="EMBL" id="GBF09189.1"/>
    </source>
</evidence>
<sequence>MEMAVFEPKLLAAALVALVVGLALGAAAYQAVFSGGQTVQPELQGLQDKCSVGYGLLDNIKERGVIKVGTSADWPPYEYVDPQGGYAGIDIELAKKIADGLGVQLEIVDMKFAALFQAVQSGKVDIVIADVAMKPERLEAVDFTIPYRCETGKAIIVKAEDASGYTGFDWLAGKKVGVQSATVEEELANKYFGDKAEIVTYDRVYPEMTIALKTGKIDAMVAAPDVARLIVTAEEGLVIVDQIPYFGCSTVVVPHCAFELKNEVSSIIWDLIQSGELQKIIDQEMEKWLQQG</sequence>
<dbReference type="Pfam" id="PF00497">
    <property type="entry name" value="SBP_bac_3"/>
    <property type="match status" value="1"/>
</dbReference>
<dbReference type="Gene3D" id="3.40.190.10">
    <property type="entry name" value="Periplasmic binding protein-like II"/>
    <property type="match status" value="2"/>
</dbReference>
<protein>
    <submittedName>
        <fullName evidence="3">ABC transporter, substrate binding protein</fullName>
    </submittedName>
</protein>
<comment type="caution">
    <text evidence="3">The sequence shown here is derived from an EMBL/GenBank/DDBJ whole genome shotgun (WGS) entry which is preliminary data.</text>
</comment>
<dbReference type="InterPro" id="IPR001638">
    <property type="entry name" value="Solute-binding_3/MltF_N"/>
</dbReference>
<dbReference type="Proteomes" id="UP000291213">
    <property type="component" value="Unassembled WGS sequence"/>
</dbReference>
<dbReference type="PANTHER" id="PTHR35936">
    <property type="entry name" value="MEMBRANE-BOUND LYTIC MUREIN TRANSGLYCOSYLASE F"/>
    <property type="match status" value="1"/>
</dbReference>
<dbReference type="SMART" id="SM00062">
    <property type="entry name" value="PBPb"/>
    <property type="match status" value="1"/>
</dbReference>
<organism evidence="3 4">
    <name type="scientific">Aeropyrum pernix</name>
    <dbReference type="NCBI Taxonomy" id="56636"/>
    <lineage>
        <taxon>Archaea</taxon>
        <taxon>Thermoproteota</taxon>
        <taxon>Thermoprotei</taxon>
        <taxon>Desulfurococcales</taxon>
        <taxon>Desulfurococcaceae</taxon>
        <taxon>Aeropyrum</taxon>
    </lineage>
</organism>
<reference evidence="3 4" key="1">
    <citation type="submission" date="2017-02" db="EMBL/GenBank/DDBJ databases">
        <title>isolation and characterization of a novel temperate virus Aeropyrum globular virus 1 infecting hyperthermophilic archaeon Aeropyrum.</title>
        <authorList>
            <person name="Yumiya M."/>
            <person name="Yoshida T."/>
            <person name="Sako Y."/>
        </authorList>
    </citation>
    <scope>NUCLEOTIDE SEQUENCE [LARGE SCALE GENOMIC DNA]</scope>
    <source>
        <strain evidence="3 4">YK1-12-2013</strain>
    </source>
</reference>
<dbReference type="CDD" id="cd13530">
    <property type="entry name" value="PBP2_peptides_like"/>
    <property type="match status" value="1"/>
</dbReference>
<feature type="domain" description="Solute-binding protein family 3/N-terminal" evidence="2">
    <location>
        <begin position="65"/>
        <end position="287"/>
    </location>
</feature>
<dbReference type="PANTHER" id="PTHR35936:SF19">
    <property type="entry name" value="AMINO-ACID-BINDING PROTEIN YXEM-RELATED"/>
    <property type="match status" value="1"/>
</dbReference>
<name>A0A401HA39_AERPX</name>
<evidence type="ECO:0000259" key="2">
    <source>
        <dbReference type="SMART" id="SM00062"/>
    </source>
</evidence>
<accession>A0A401HA39</accession>
<evidence type="ECO:0000256" key="1">
    <source>
        <dbReference type="ARBA" id="ARBA00022729"/>
    </source>
</evidence>